<accession>A0A6G1D6M0</accession>
<keyword evidence="3" id="KW-1185">Reference proteome</keyword>
<comment type="caution">
    <text evidence="2">The sequence shown here is derived from an EMBL/GenBank/DDBJ whole genome shotgun (WGS) entry which is preliminary data.</text>
</comment>
<dbReference type="GO" id="GO:0043531">
    <property type="term" value="F:ADP binding"/>
    <property type="evidence" value="ECO:0007669"/>
    <property type="project" value="InterPro"/>
</dbReference>
<organism evidence="2 3">
    <name type="scientific">Oryza meyeriana var. granulata</name>
    <dbReference type="NCBI Taxonomy" id="110450"/>
    <lineage>
        <taxon>Eukaryota</taxon>
        <taxon>Viridiplantae</taxon>
        <taxon>Streptophyta</taxon>
        <taxon>Embryophyta</taxon>
        <taxon>Tracheophyta</taxon>
        <taxon>Spermatophyta</taxon>
        <taxon>Magnoliopsida</taxon>
        <taxon>Liliopsida</taxon>
        <taxon>Poales</taxon>
        <taxon>Poaceae</taxon>
        <taxon>BOP clade</taxon>
        <taxon>Oryzoideae</taxon>
        <taxon>Oryzeae</taxon>
        <taxon>Oryzinae</taxon>
        <taxon>Oryza</taxon>
        <taxon>Oryza meyeriana</taxon>
    </lineage>
</organism>
<reference evidence="2 3" key="1">
    <citation type="submission" date="2019-11" db="EMBL/GenBank/DDBJ databases">
        <title>Whole genome sequence of Oryza granulata.</title>
        <authorList>
            <person name="Li W."/>
        </authorList>
    </citation>
    <scope>NUCLEOTIDE SEQUENCE [LARGE SCALE GENOMIC DNA]</scope>
    <source>
        <strain evidence="3">cv. Menghai</strain>
        <tissue evidence="2">Leaf</tissue>
    </source>
</reference>
<dbReference type="SUPFAM" id="SSF52540">
    <property type="entry name" value="P-loop containing nucleoside triphosphate hydrolases"/>
    <property type="match status" value="1"/>
</dbReference>
<dbReference type="Proteomes" id="UP000479710">
    <property type="component" value="Unassembled WGS sequence"/>
</dbReference>
<proteinExistence type="predicted"/>
<evidence type="ECO:0000313" key="2">
    <source>
        <dbReference type="EMBL" id="KAF0907423.1"/>
    </source>
</evidence>
<name>A0A6G1D6M0_9ORYZ</name>
<dbReference type="InterPro" id="IPR002182">
    <property type="entry name" value="NB-ARC"/>
</dbReference>
<evidence type="ECO:0000259" key="1">
    <source>
        <dbReference type="Pfam" id="PF00931"/>
    </source>
</evidence>
<dbReference type="InterPro" id="IPR027417">
    <property type="entry name" value="P-loop_NTPase"/>
</dbReference>
<dbReference type="Gene3D" id="3.40.50.300">
    <property type="entry name" value="P-loop containing nucleotide triphosphate hydrolases"/>
    <property type="match status" value="1"/>
</dbReference>
<dbReference type="EMBL" id="SPHZ02000007">
    <property type="protein sequence ID" value="KAF0907423.1"/>
    <property type="molecule type" value="Genomic_DNA"/>
</dbReference>
<dbReference type="OrthoDB" id="686380at2759"/>
<protein>
    <recommendedName>
        <fullName evidence="1">NB-ARC domain-containing protein</fullName>
    </recommendedName>
</protein>
<feature type="domain" description="NB-ARC" evidence="1">
    <location>
        <begin position="3"/>
        <end position="92"/>
    </location>
</feature>
<gene>
    <name evidence="2" type="ORF">E2562_017363</name>
</gene>
<dbReference type="AlphaFoldDB" id="A0A6G1D6M0"/>
<dbReference type="Pfam" id="PF00931">
    <property type="entry name" value="NB-ARC"/>
    <property type="match status" value="1"/>
</dbReference>
<sequence>MVKIFKDTLHQLGKDKYSDIYQQATWDEALHIIKLREFLRDKRYLVVIDDIWDTSAWERMKYSLSDNENGSRIIKTTRIRDVAEQVGVHEEIEAVEDALRKAVAMNPNNPSLKFNIKGQYAEQNVNS</sequence>
<evidence type="ECO:0000313" key="3">
    <source>
        <dbReference type="Proteomes" id="UP000479710"/>
    </source>
</evidence>